<evidence type="ECO:0000313" key="2">
    <source>
        <dbReference type="Proteomes" id="UP000612362"/>
    </source>
</evidence>
<name>A0A8J3I471_9CHLR</name>
<reference evidence="1" key="1">
    <citation type="submission" date="2020-10" db="EMBL/GenBank/DDBJ databases">
        <title>Taxonomic study of unclassified bacteria belonging to the class Ktedonobacteria.</title>
        <authorList>
            <person name="Yabe S."/>
            <person name="Wang C.M."/>
            <person name="Zheng Y."/>
            <person name="Sakai Y."/>
            <person name="Cavaletti L."/>
            <person name="Monciardini P."/>
            <person name="Donadio S."/>
        </authorList>
    </citation>
    <scope>NUCLEOTIDE SEQUENCE</scope>
    <source>
        <strain evidence="1">SOSP1-1</strain>
    </source>
</reference>
<evidence type="ECO:0000313" key="1">
    <source>
        <dbReference type="EMBL" id="GHO49049.1"/>
    </source>
</evidence>
<accession>A0A8J3I471</accession>
<dbReference type="Proteomes" id="UP000612362">
    <property type="component" value="Unassembled WGS sequence"/>
</dbReference>
<gene>
    <name evidence="1" type="ORF">KSX_72120</name>
</gene>
<comment type="caution">
    <text evidence="1">The sequence shown here is derived from an EMBL/GenBank/DDBJ whole genome shotgun (WGS) entry which is preliminary data.</text>
</comment>
<organism evidence="1 2">
    <name type="scientific">Ktedonospora formicarum</name>
    <dbReference type="NCBI Taxonomy" id="2778364"/>
    <lineage>
        <taxon>Bacteria</taxon>
        <taxon>Bacillati</taxon>
        <taxon>Chloroflexota</taxon>
        <taxon>Ktedonobacteria</taxon>
        <taxon>Ktedonobacterales</taxon>
        <taxon>Ktedonobacteraceae</taxon>
        <taxon>Ktedonospora</taxon>
    </lineage>
</organism>
<keyword evidence="2" id="KW-1185">Reference proteome</keyword>
<dbReference type="RefSeq" id="WP_220198163.1">
    <property type="nucleotide sequence ID" value="NZ_BNJF01000004.1"/>
</dbReference>
<dbReference type="AlphaFoldDB" id="A0A8J3I471"/>
<protein>
    <submittedName>
        <fullName evidence="1">Uncharacterized protein</fullName>
    </submittedName>
</protein>
<sequence>MRCGEGSIGAHLLDLDLSDAGFDALVLSEFRTRFIDKQAEHRLLESMLTLFQQKGWLKARGRQRTDSTHMLAKVCPQSSALCLGNDAYGPRIA</sequence>
<proteinExistence type="predicted"/>
<dbReference type="EMBL" id="BNJF01000004">
    <property type="protein sequence ID" value="GHO49049.1"/>
    <property type="molecule type" value="Genomic_DNA"/>
</dbReference>